<protein>
    <submittedName>
        <fullName evidence="1">Uncharacterized protein</fullName>
    </submittedName>
</protein>
<dbReference type="AlphaFoldDB" id="A0A4Q7DVZ8"/>
<reference evidence="1 2" key="1">
    <citation type="submission" date="2019-01" db="EMBL/GenBank/DDBJ databases">
        <title>Colonization of the human gut by bovine bacteria present in Parmesan cheese.</title>
        <authorList>
            <person name="Lugli G.A."/>
            <person name="Milani C."/>
        </authorList>
    </citation>
    <scope>NUCLEOTIDE SEQUENCE [LARGE SCALE GENOMIC DNA]</scope>
    <source>
        <strain evidence="1 2">LDELB18P1</strain>
    </source>
</reference>
<evidence type="ECO:0000313" key="2">
    <source>
        <dbReference type="Proteomes" id="UP000292818"/>
    </source>
</evidence>
<gene>
    <name evidence="1" type="ORF">LDELB18P1_0367</name>
</gene>
<dbReference type="RefSeq" id="WP_165380468.1">
    <property type="nucleotide sequence ID" value="NZ_SETJ01000015.1"/>
</dbReference>
<comment type="caution">
    <text evidence="1">The sequence shown here is derived from an EMBL/GenBank/DDBJ whole genome shotgun (WGS) entry which is preliminary data.</text>
</comment>
<dbReference type="Proteomes" id="UP000292818">
    <property type="component" value="Unassembled WGS sequence"/>
</dbReference>
<name>A0A4Q7DVZ8_9LACO</name>
<sequence>MAGKEQEAEKIQKLLGQLEEEISLSYFLKPGTITVGRDLLQAMQDLLANHENWGEN</sequence>
<organism evidence="1 2">
    <name type="scientific">Lactobacillus delbrueckii</name>
    <dbReference type="NCBI Taxonomy" id="1584"/>
    <lineage>
        <taxon>Bacteria</taxon>
        <taxon>Bacillati</taxon>
        <taxon>Bacillota</taxon>
        <taxon>Bacilli</taxon>
        <taxon>Lactobacillales</taxon>
        <taxon>Lactobacillaceae</taxon>
        <taxon>Lactobacillus</taxon>
    </lineage>
</organism>
<dbReference type="EMBL" id="SETJ01000015">
    <property type="protein sequence ID" value="RZM17264.1"/>
    <property type="molecule type" value="Genomic_DNA"/>
</dbReference>
<evidence type="ECO:0000313" key="1">
    <source>
        <dbReference type="EMBL" id="RZM17264.1"/>
    </source>
</evidence>
<accession>A0A4Q7DVZ8</accession>
<proteinExistence type="predicted"/>